<proteinExistence type="predicted"/>
<dbReference type="Proteomes" id="UP001056386">
    <property type="component" value="Plasmid unnamed1"/>
</dbReference>
<name>A0ABY5BAR9_BURGL</name>
<dbReference type="RefSeq" id="WP_252836559.1">
    <property type="nucleotide sequence ID" value="NZ_CP099584.1"/>
</dbReference>
<keyword evidence="2" id="KW-0614">Plasmid</keyword>
<accession>A0ABY5BAR9</accession>
<gene>
    <name evidence="2" type="ORF">NFI99_12550</name>
</gene>
<reference evidence="2" key="1">
    <citation type="submission" date="2022-06" db="EMBL/GenBank/DDBJ databases">
        <title>Draft genome sequence of Burkholderia glumae strain GR20004 isolated from rice panicle showing bacterial panicle blight.</title>
        <authorList>
            <person name="Choi S.Y."/>
            <person name="Lee Y.H."/>
        </authorList>
    </citation>
    <scope>NUCLEOTIDE SEQUENCE</scope>
    <source>
        <strain evidence="2">GR20004</strain>
        <plasmid evidence="2">unnamed1</plasmid>
    </source>
</reference>
<evidence type="ECO:0000256" key="1">
    <source>
        <dbReference type="SAM" id="SignalP"/>
    </source>
</evidence>
<feature type="chain" id="PRO_5045306871" description="Rap1a immunity protein domain-containing protein" evidence="1">
    <location>
        <begin position="20"/>
        <end position="116"/>
    </location>
</feature>
<organism evidence="2 3">
    <name type="scientific">Burkholderia glumae</name>
    <name type="common">Pseudomonas glumae</name>
    <dbReference type="NCBI Taxonomy" id="337"/>
    <lineage>
        <taxon>Bacteria</taxon>
        <taxon>Pseudomonadati</taxon>
        <taxon>Pseudomonadota</taxon>
        <taxon>Betaproteobacteria</taxon>
        <taxon>Burkholderiales</taxon>
        <taxon>Burkholderiaceae</taxon>
        <taxon>Burkholderia</taxon>
    </lineage>
</organism>
<keyword evidence="1" id="KW-0732">Signal</keyword>
<keyword evidence="3" id="KW-1185">Reference proteome</keyword>
<dbReference type="EMBL" id="CP099584">
    <property type="protein sequence ID" value="USS44115.1"/>
    <property type="molecule type" value="Genomic_DNA"/>
</dbReference>
<sequence length="116" mass="12549">MRKLVSALLGLWIAHYASAGTVAEFRKAKRAAETYPATANSLKAYVGGLGQGMFWANIALEAQGEKKLFCPPRKLALSFDNYSSVLDREVAKPATRDTDDIGLLLLQGLVDTFPCG</sequence>
<feature type="signal peptide" evidence="1">
    <location>
        <begin position="1"/>
        <end position="19"/>
    </location>
</feature>
<protein>
    <recommendedName>
        <fullName evidence="4">Rap1a immunity protein domain-containing protein</fullName>
    </recommendedName>
</protein>
<evidence type="ECO:0008006" key="4">
    <source>
        <dbReference type="Google" id="ProtNLM"/>
    </source>
</evidence>
<evidence type="ECO:0000313" key="2">
    <source>
        <dbReference type="EMBL" id="USS44115.1"/>
    </source>
</evidence>
<geneLocation type="plasmid" evidence="2 3">
    <name>unnamed1</name>
</geneLocation>
<evidence type="ECO:0000313" key="3">
    <source>
        <dbReference type="Proteomes" id="UP001056386"/>
    </source>
</evidence>